<comment type="similarity">
    <text evidence="2 7">Belongs to the insulin family.</text>
</comment>
<evidence type="ECO:0000256" key="2">
    <source>
        <dbReference type="ARBA" id="ARBA00009034"/>
    </source>
</evidence>
<organism evidence="10 11">
    <name type="scientific">Scyliorhinus torazame</name>
    <name type="common">Cloudy catshark</name>
    <name type="synonym">Catulus torazame</name>
    <dbReference type="NCBI Taxonomy" id="75743"/>
    <lineage>
        <taxon>Eukaryota</taxon>
        <taxon>Metazoa</taxon>
        <taxon>Chordata</taxon>
        <taxon>Craniata</taxon>
        <taxon>Vertebrata</taxon>
        <taxon>Chondrichthyes</taxon>
        <taxon>Elasmobranchii</taxon>
        <taxon>Galeomorphii</taxon>
        <taxon>Galeoidea</taxon>
        <taxon>Carcharhiniformes</taxon>
        <taxon>Scyliorhinidae</taxon>
        <taxon>Scyliorhinus</taxon>
    </lineage>
</organism>
<dbReference type="Proteomes" id="UP000288216">
    <property type="component" value="Unassembled WGS sequence"/>
</dbReference>
<dbReference type="EMBL" id="BFAA01002001">
    <property type="protein sequence ID" value="GCB71920.1"/>
    <property type="molecule type" value="Genomic_DNA"/>
</dbReference>
<comment type="caution">
    <text evidence="10">The sequence shown here is derived from an EMBL/GenBank/DDBJ whole genome shotgun (WGS) entry which is preliminary data.</text>
</comment>
<gene>
    <name evidence="10" type="ORF">scyTo_0006113</name>
</gene>
<evidence type="ECO:0000313" key="11">
    <source>
        <dbReference type="Proteomes" id="UP000288216"/>
    </source>
</evidence>
<reference evidence="10 11" key="1">
    <citation type="journal article" date="2018" name="Nat. Ecol. Evol.">
        <title>Shark genomes provide insights into elasmobranch evolution and the origin of vertebrates.</title>
        <authorList>
            <person name="Hara Y"/>
            <person name="Yamaguchi K"/>
            <person name="Onimaru K"/>
            <person name="Kadota M"/>
            <person name="Koyanagi M"/>
            <person name="Keeley SD"/>
            <person name="Tatsumi K"/>
            <person name="Tanaka K"/>
            <person name="Motone F"/>
            <person name="Kageyama Y"/>
            <person name="Nozu R"/>
            <person name="Adachi N"/>
            <person name="Nishimura O"/>
            <person name="Nakagawa R"/>
            <person name="Tanegashima C"/>
            <person name="Kiyatake I"/>
            <person name="Matsumoto R"/>
            <person name="Murakumo K"/>
            <person name="Nishida K"/>
            <person name="Terakita A"/>
            <person name="Kuratani S"/>
            <person name="Sato K"/>
            <person name="Hyodo S Kuraku.S."/>
        </authorList>
    </citation>
    <scope>NUCLEOTIDE SEQUENCE [LARGE SCALE GENOMIC DNA]</scope>
</reference>
<keyword evidence="11" id="KW-1185">Reference proteome</keyword>
<dbReference type="Pfam" id="PF00049">
    <property type="entry name" value="Insulin"/>
    <property type="match status" value="1"/>
</dbReference>
<dbReference type="GO" id="GO:0005179">
    <property type="term" value="F:hormone activity"/>
    <property type="evidence" value="ECO:0007669"/>
    <property type="project" value="UniProtKB-KW"/>
</dbReference>
<dbReference type="OrthoDB" id="9949698at2759"/>
<protein>
    <recommendedName>
        <fullName evidence="9">Insulin-like domain-containing protein</fullName>
    </recommendedName>
</protein>
<evidence type="ECO:0000256" key="5">
    <source>
        <dbReference type="ARBA" id="ARBA00022702"/>
    </source>
</evidence>
<dbReference type="InterPro" id="IPR051042">
    <property type="entry name" value="Repro_Hormone_Insulin-like"/>
</dbReference>
<feature type="signal peptide" evidence="8">
    <location>
        <begin position="1"/>
        <end position="20"/>
    </location>
</feature>
<dbReference type="PROSITE" id="PS00262">
    <property type="entry name" value="INSULIN"/>
    <property type="match status" value="1"/>
</dbReference>
<evidence type="ECO:0000256" key="7">
    <source>
        <dbReference type="RuleBase" id="RU000406"/>
    </source>
</evidence>
<sequence length="149" mass="16931">MKGLVFVLAVGLMLPHFIGCEKPEKRELKLCGRDFIDKLLETCASLKARMYHPYDSFQPPAGNNGMEGRIYTKMDPRGSYNAPQPFYNGYNIYGQVPGDFHEFALGADRDAKSPRARTSPHSKLKRRQLESKCCEVGCTREELIQRCKP</sequence>
<dbReference type="PANTHER" id="PTHR12004">
    <property type="entry name" value="RELAXIN"/>
    <property type="match status" value="1"/>
</dbReference>
<feature type="chain" id="PRO_5018998024" description="Insulin-like domain-containing protein" evidence="8">
    <location>
        <begin position="21"/>
        <end position="149"/>
    </location>
</feature>
<dbReference type="AlphaFoldDB" id="A0A401PFJ4"/>
<accession>A0A401PFJ4</accession>
<keyword evidence="3 7" id="KW-0964">Secreted</keyword>
<evidence type="ECO:0000256" key="8">
    <source>
        <dbReference type="SAM" id="SignalP"/>
    </source>
</evidence>
<keyword evidence="5" id="KW-0372">Hormone</keyword>
<dbReference type="InterPro" id="IPR036438">
    <property type="entry name" value="Insulin-like_sf"/>
</dbReference>
<name>A0A401PFJ4_SCYTO</name>
<dbReference type="InterPro" id="IPR016179">
    <property type="entry name" value="Insulin-like"/>
</dbReference>
<evidence type="ECO:0000259" key="9">
    <source>
        <dbReference type="SMART" id="SM00078"/>
    </source>
</evidence>
<proteinExistence type="inferred from homology"/>
<keyword evidence="6" id="KW-1015">Disulfide bond</keyword>
<dbReference type="InterPro" id="IPR022353">
    <property type="entry name" value="Insulin_CS"/>
</dbReference>
<comment type="subcellular location">
    <subcellularLocation>
        <location evidence="1 7">Secreted</location>
    </subcellularLocation>
</comment>
<evidence type="ECO:0000256" key="3">
    <source>
        <dbReference type="ARBA" id="ARBA00022525"/>
    </source>
</evidence>
<keyword evidence="8" id="KW-0732">Signal</keyword>
<dbReference type="SMART" id="SM00078">
    <property type="entry name" value="IlGF"/>
    <property type="match status" value="1"/>
</dbReference>
<evidence type="ECO:0000313" key="10">
    <source>
        <dbReference type="EMBL" id="GCB71920.1"/>
    </source>
</evidence>
<evidence type="ECO:0000256" key="6">
    <source>
        <dbReference type="ARBA" id="ARBA00023157"/>
    </source>
</evidence>
<evidence type="ECO:0000256" key="4">
    <source>
        <dbReference type="ARBA" id="ARBA00022685"/>
    </source>
</evidence>
<dbReference type="PANTHER" id="PTHR12004:SF3">
    <property type="entry name" value="EARLY PLACENTA INSULIN-LIKE PEPTIDE"/>
    <property type="match status" value="1"/>
</dbReference>
<dbReference type="GO" id="GO:0005576">
    <property type="term" value="C:extracellular region"/>
    <property type="evidence" value="ECO:0007669"/>
    <property type="project" value="UniProtKB-SubCell"/>
</dbReference>
<keyword evidence="4" id="KW-0165">Cleavage on pair of basic residues</keyword>
<evidence type="ECO:0000256" key="1">
    <source>
        <dbReference type="ARBA" id="ARBA00004613"/>
    </source>
</evidence>
<feature type="domain" description="Insulin-like" evidence="9">
    <location>
        <begin position="28"/>
        <end position="147"/>
    </location>
</feature>
<dbReference type="SUPFAM" id="SSF56994">
    <property type="entry name" value="Insulin-like"/>
    <property type="match status" value="1"/>
</dbReference>